<protein>
    <submittedName>
        <fullName evidence="2">Uncharacterized protein</fullName>
    </submittedName>
</protein>
<name>A0A426V4P4_9ACTN</name>
<accession>A0A426V4P4</accession>
<organism evidence="2 3">
    <name type="scientific">Glycomyces terrestris</name>
    <dbReference type="NCBI Taxonomy" id="2493553"/>
    <lineage>
        <taxon>Bacteria</taxon>
        <taxon>Bacillati</taxon>
        <taxon>Actinomycetota</taxon>
        <taxon>Actinomycetes</taxon>
        <taxon>Glycomycetales</taxon>
        <taxon>Glycomycetaceae</taxon>
        <taxon>Glycomyces</taxon>
    </lineage>
</organism>
<evidence type="ECO:0000256" key="1">
    <source>
        <dbReference type="SAM" id="MobiDB-lite"/>
    </source>
</evidence>
<feature type="region of interest" description="Disordered" evidence="1">
    <location>
        <begin position="57"/>
        <end position="76"/>
    </location>
</feature>
<comment type="caution">
    <text evidence="2">The sequence shown here is derived from an EMBL/GenBank/DDBJ whole genome shotgun (WGS) entry which is preliminary data.</text>
</comment>
<proteinExistence type="predicted"/>
<gene>
    <name evidence="2" type="ORF">EIW28_03665</name>
</gene>
<dbReference type="Proteomes" id="UP000277256">
    <property type="component" value="Unassembled WGS sequence"/>
</dbReference>
<reference evidence="2 3" key="1">
    <citation type="submission" date="2018-12" db="EMBL/GenBank/DDBJ databases">
        <title>Glycomyces sp. YIM 121974 draft genome.</title>
        <authorList>
            <person name="Li Q."/>
        </authorList>
    </citation>
    <scope>NUCLEOTIDE SEQUENCE [LARGE SCALE GENOMIC DNA]</scope>
    <source>
        <strain evidence="2 3">YIM 121974</strain>
    </source>
</reference>
<keyword evidence="3" id="KW-1185">Reference proteome</keyword>
<dbReference type="EMBL" id="RSEB01000001">
    <property type="protein sequence ID" value="RRS01853.1"/>
    <property type="molecule type" value="Genomic_DNA"/>
</dbReference>
<dbReference type="RefSeq" id="WP_125246328.1">
    <property type="nucleotide sequence ID" value="NZ_RSEB01000001.1"/>
</dbReference>
<dbReference type="AlphaFoldDB" id="A0A426V4P4"/>
<sequence length="279" mass="29098">MCALVDTPFPSHRLNLYTASPEIAWDTTILGGVFDPETGSVRDGFTEEIEDAVLTPGRTERSFPRGPLTAGPADASVSDDGTVLDAAVPLGASLNGERVVLLGYDGDVELRRDGQRLDAVSGIDPAEGFGLALDGAGRHTLAVAGSREPLSGPFAFKSAIDWSFDLDPAADRELVLPAVAVTAPDVVAGLTPNREQRITLHLVSGSGEPVAAADMGFEVSYDYGFTWTPVELDLDPAAGTATAELHHPADATHVSVRTTATDTAGTETSQTTIHAYGLS</sequence>
<dbReference type="OrthoDB" id="614750at2"/>
<evidence type="ECO:0000313" key="3">
    <source>
        <dbReference type="Proteomes" id="UP000277256"/>
    </source>
</evidence>
<evidence type="ECO:0000313" key="2">
    <source>
        <dbReference type="EMBL" id="RRS01853.1"/>
    </source>
</evidence>